<feature type="transmembrane region" description="Helical" evidence="8">
    <location>
        <begin position="877"/>
        <end position="897"/>
    </location>
</feature>
<feature type="transmembrane region" description="Helical" evidence="8">
    <location>
        <begin position="333"/>
        <end position="355"/>
    </location>
</feature>
<evidence type="ECO:0000256" key="1">
    <source>
        <dbReference type="ARBA" id="ARBA00004429"/>
    </source>
</evidence>
<dbReference type="SUPFAM" id="SSF82693">
    <property type="entry name" value="Multidrug efflux transporter AcrB pore domain, PN1, PN2, PC1 and PC2 subdomains"/>
    <property type="match status" value="3"/>
</dbReference>
<proteinExistence type="predicted"/>
<dbReference type="Gene3D" id="3.30.70.1440">
    <property type="entry name" value="Multidrug efflux transporter AcrB pore domain"/>
    <property type="match status" value="1"/>
</dbReference>
<feature type="transmembrane region" description="Helical" evidence="8">
    <location>
        <begin position="980"/>
        <end position="1006"/>
    </location>
</feature>
<evidence type="ECO:0000256" key="6">
    <source>
        <dbReference type="ARBA" id="ARBA00022989"/>
    </source>
</evidence>
<keyword evidence="7 8" id="KW-0472">Membrane</keyword>
<keyword evidence="3" id="KW-1003">Cell membrane</keyword>
<dbReference type="AlphaFoldDB" id="A0A2T4IBP8"/>
<feature type="transmembrane region" description="Helical" evidence="8">
    <location>
        <begin position="903"/>
        <end position="924"/>
    </location>
</feature>
<comment type="caution">
    <text evidence="9">The sequence shown here is derived from an EMBL/GenBank/DDBJ whole genome shotgun (WGS) entry which is preliminary data.</text>
</comment>
<accession>A0A2T4IBP8</accession>
<dbReference type="EMBL" id="PZKC01000016">
    <property type="protein sequence ID" value="PTD95191.1"/>
    <property type="molecule type" value="Genomic_DNA"/>
</dbReference>
<feature type="transmembrane region" description="Helical" evidence="8">
    <location>
        <begin position="12"/>
        <end position="30"/>
    </location>
</feature>
<name>A0A2T4IBP8_9RHOO</name>
<keyword evidence="10" id="KW-1185">Reference proteome</keyword>
<evidence type="ECO:0000256" key="5">
    <source>
        <dbReference type="ARBA" id="ARBA00022692"/>
    </source>
</evidence>
<dbReference type="Gene3D" id="1.20.1640.10">
    <property type="entry name" value="Multidrug efflux transporter AcrB transmembrane domain"/>
    <property type="match status" value="2"/>
</dbReference>
<feature type="transmembrane region" description="Helical" evidence="8">
    <location>
        <begin position="433"/>
        <end position="453"/>
    </location>
</feature>
<dbReference type="GO" id="GO:0005886">
    <property type="term" value="C:plasma membrane"/>
    <property type="evidence" value="ECO:0007669"/>
    <property type="project" value="UniProtKB-SubCell"/>
</dbReference>
<organism evidence="9 10">
    <name type="scientific">Pseudothauera lacus</name>
    <dbReference type="NCBI Taxonomy" id="2136175"/>
    <lineage>
        <taxon>Bacteria</taxon>
        <taxon>Pseudomonadati</taxon>
        <taxon>Pseudomonadota</taxon>
        <taxon>Betaproteobacteria</taxon>
        <taxon>Rhodocyclales</taxon>
        <taxon>Zoogloeaceae</taxon>
        <taxon>Pseudothauera</taxon>
    </lineage>
</organism>
<dbReference type="PANTHER" id="PTHR32063:SF14">
    <property type="entry name" value="BLL4319 PROTEIN"/>
    <property type="match status" value="1"/>
</dbReference>
<dbReference type="SUPFAM" id="SSF82714">
    <property type="entry name" value="Multidrug efflux transporter AcrB TolC docking domain, DN and DC subdomains"/>
    <property type="match status" value="2"/>
</dbReference>
<feature type="transmembrane region" description="Helical" evidence="8">
    <location>
        <begin position="849"/>
        <end position="870"/>
    </location>
</feature>
<feature type="transmembrane region" description="Helical" evidence="8">
    <location>
        <begin position="390"/>
        <end position="413"/>
    </location>
</feature>
<reference evidence="9 10" key="1">
    <citation type="submission" date="2018-03" db="EMBL/GenBank/DDBJ databases">
        <authorList>
            <person name="Keele B.F."/>
        </authorList>
    </citation>
    <scope>NUCLEOTIDE SEQUENCE [LARGE SCALE GENOMIC DNA]</scope>
    <source>
        <strain evidence="9 10">D20</strain>
    </source>
</reference>
<evidence type="ECO:0000256" key="4">
    <source>
        <dbReference type="ARBA" id="ARBA00022519"/>
    </source>
</evidence>
<dbReference type="SUPFAM" id="SSF82866">
    <property type="entry name" value="Multidrug efflux transporter AcrB transmembrane domain"/>
    <property type="match status" value="2"/>
</dbReference>
<dbReference type="Gene3D" id="3.30.70.1430">
    <property type="entry name" value="Multidrug efflux transporter AcrB pore domain"/>
    <property type="match status" value="2"/>
</dbReference>
<evidence type="ECO:0000313" key="9">
    <source>
        <dbReference type="EMBL" id="PTD95191.1"/>
    </source>
</evidence>
<evidence type="ECO:0000256" key="2">
    <source>
        <dbReference type="ARBA" id="ARBA00022448"/>
    </source>
</evidence>
<keyword evidence="2" id="KW-0813">Transport</keyword>
<feature type="transmembrane region" description="Helical" evidence="8">
    <location>
        <begin position="952"/>
        <end position="974"/>
    </location>
</feature>
<protein>
    <submittedName>
        <fullName evidence="9">Multidrug transporter AcrB</fullName>
    </submittedName>
</protein>
<feature type="transmembrane region" description="Helical" evidence="8">
    <location>
        <begin position="362"/>
        <end position="384"/>
    </location>
</feature>
<dbReference type="InterPro" id="IPR001036">
    <property type="entry name" value="Acrflvin-R"/>
</dbReference>
<evidence type="ECO:0000256" key="7">
    <source>
        <dbReference type="ARBA" id="ARBA00023136"/>
    </source>
</evidence>
<dbReference type="Gene3D" id="3.30.2090.10">
    <property type="entry name" value="Multidrug efflux transporter AcrB TolC docking domain, DN and DC subdomains"/>
    <property type="match status" value="2"/>
</dbReference>
<feature type="transmembrane region" description="Helical" evidence="8">
    <location>
        <begin position="526"/>
        <end position="548"/>
    </location>
</feature>
<keyword evidence="5 8" id="KW-0812">Transmembrane</keyword>
<gene>
    <name evidence="9" type="ORF">C8261_15470</name>
</gene>
<keyword evidence="4" id="KW-0997">Cell inner membrane</keyword>
<evidence type="ECO:0000256" key="8">
    <source>
        <dbReference type="SAM" id="Phobius"/>
    </source>
</evidence>
<dbReference type="Gene3D" id="3.30.70.1320">
    <property type="entry name" value="Multidrug efflux transporter AcrB pore domain like"/>
    <property type="match status" value="1"/>
</dbReference>
<dbReference type="PRINTS" id="PR00702">
    <property type="entry name" value="ACRIFLAVINRP"/>
</dbReference>
<keyword evidence="6 8" id="KW-1133">Transmembrane helix</keyword>
<reference evidence="9 10" key="2">
    <citation type="submission" date="2018-04" db="EMBL/GenBank/DDBJ databases">
        <title>Thauera lacus sp. nov., isolated from an saline lake in Inner Mongolia, China.</title>
        <authorList>
            <person name="Liang Q.-Y."/>
        </authorList>
    </citation>
    <scope>NUCLEOTIDE SEQUENCE [LARGE SCALE GENOMIC DNA]</scope>
    <source>
        <strain evidence="9 10">D20</strain>
    </source>
</reference>
<feature type="transmembrane region" description="Helical" evidence="8">
    <location>
        <begin position="465"/>
        <end position="483"/>
    </location>
</feature>
<dbReference type="PANTHER" id="PTHR32063">
    <property type="match status" value="1"/>
</dbReference>
<dbReference type="GO" id="GO:0042910">
    <property type="term" value="F:xenobiotic transmembrane transporter activity"/>
    <property type="evidence" value="ECO:0007669"/>
    <property type="project" value="TreeGrafter"/>
</dbReference>
<comment type="subcellular location">
    <subcellularLocation>
        <location evidence="1">Cell inner membrane</location>
        <topology evidence="1">Multi-pass membrane protein</topology>
    </subcellularLocation>
</comment>
<sequence>MLISDTCIRRPVFATVLSLLVVLVGLVSWTKLSVREYPNIDEPVVTVDTTYRGASAEIIESQVTKPLEDSLAGIEGVDVIQSISRQERSQITVRFRIERDADSAAADVRDRVSRVRRQLPSDVDEPVIAKVEADASPIIWVAFSSDRHSPLEVTDFANRIVKPRFQTLPGAADARVFGGRDYSMRIWLDRDRLAAFGLTVQDVEDSLRRQNVEVPAGRIESSQREFAVVAATDLSTVADFEAVVVRAPATADGYPVRVRDLGRVEESAASERTLVRFMGKPAASIGLIKQATANPLDLKRGLVEMMPVLEAELPEGMTMTIANDTTVFIERSISAVFATILEAIVLVALICLFFLRNWRAMLVPLVTIPVSLVGAFALMLAFGFSINTLTLLALVLAIGLVVDDAIVMLENIYRHVEAGMDPLKAAFQGSREIAFAVIAMTLTLAAVYAPVAFMSGRTGKLFTEFALTLAGAVLVSGFVALTLSPMMCSKLLRHENKHGRLYNAIEGFLEWLTSGYRRVLTLALRVRWAVMLAFFAVAAAAVVLFGQLKQELAPIEDRGRVVGLFSGPEGATADYMARYAAQLEEIYARTADVDRYMVVSGNPTVSQGISFVGFTDWDERRRSSIAIANELRPQMRDIPGIQAFPSLPAAFGQGSRSRPVTMVVVASASYEELAHYTELILDEIRDHPGFVSPESDLKLTLPELAVEVDRDRAADLGVSVEVIGRTLETMLGGRQVTRYKRDAEQYNVLVQLEAGSRSAPADIRDLYVRGRGGEMVPLASVVQVRETVSPRELNHFGQRRAVKISANLAPDYALGEALAHLEKVARGILPAGYAIDYDGQSREFRTSSASLALTFVLALAFIYLVLAAQFESFRDPLIIMLTVPLSMAGALGALWMTGGTLNVYSQIGLITLVGLITKHGILIVEFANQLRDQGEQLVAAVIEASVLRLRPILMTTGAMVLGAVPLALASGAGAESRQQIGWVIVGGLLLGTFFTLFVVPTVYTLIARRQRNTLAVDAAAASAEVTGAAAELAAHRRG</sequence>
<dbReference type="OrthoDB" id="9176627at2"/>
<dbReference type="InterPro" id="IPR027463">
    <property type="entry name" value="AcrB_DN_DC_subdom"/>
</dbReference>
<dbReference type="FunFam" id="3.30.70.1430:FF:000001">
    <property type="entry name" value="Efflux pump membrane transporter"/>
    <property type="match status" value="1"/>
</dbReference>
<evidence type="ECO:0000256" key="3">
    <source>
        <dbReference type="ARBA" id="ARBA00022475"/>
    </source>
</evidence>
<dbReference type="FunFam" id="1.20.1640.10:FF:000001">
    <property type="entry name" value="Efflux pump membrane transporter"/>
    <property type="match status" value="1"/>
</dbReference>
<dbReference type="Pfam" id="PF00873">
    <property type="entry name" value="ACR_tran"/>
    <property type="match status" value="1"/>
</dbReference>
<evidence type="ECO:0000313" key="10">
    <source>
        <dbReference type="Proteomes" id="UP000241193"/>
    </source>
</evidence>
<dbReference type="RefSeq" id="WP_107494635.1">
    <property type="nucleotide sequence ID" value="NZ_PZKC01000016.1"/>
</dbReference>
<dbReference type="Proteomes" id="UP000241193">
    <property type="component" value="Unassembled WGS sequence"/>
</dbReference>